<evidence type="ECO:0000313" key="1">
    <source>
        <dbReference type="EMBL" id="MFA9948998.1"/>
    </source>
</evidence>
<accession>A0ABV4UBB1</accession>
<gene>
    <name evidence="1" type="ORF">ABCS64_01425</name>
</gene>
<dbReference type="Proteomes" id="UP001574673">
    <property type="component" value="Unassembled WGS sequence"/>
</dbReference>
<dbReference type="EMBL" id="JBEUWX010000001">
    <property type="protein sequence ID" value="MFA9948998.1"/>
    <property type="molecule type" value="Genomic_DNA"/>
</dbReference>
<dbReference type="RefSeq" id="WP_418890158.1">
    <property type="nucleotide sequence ID" value="NZ_JBEUWX010000001.1"/>
</dbReference>
<sequence>MAEPKYAFKVLEDSKYKDTWKDSLTQRINDPSKIHQQGSPLCGPAAFMYCIARTAPETYRKYVQDLAYHGEAMLGSLHVKPRPECLNETADNLVKIGIDPVDWIALASLRDSSNDFLSVTAGSSLAGITLPSTLADWFNQSGLFSGGVSKQASTSSTEHGLDSLIEANCRHRSGSCVCLFLRAAIIGGGGSLGINKLGGKDTPKTWSGAPDHWVVLVSDIHLGRQQNLIPFSCSLPRTDGLEDEPLRARIYTWGRERPMSAGRVGNFLPYYYGFVGAARH</sequence>
<comment type="caution">
    <text evidence="1">The sequence shown here is derived from an EMBL/GenBank/DDBJ whole genome shotgun (WGS) entry which is preliminary data.</text>
</comment>
<proteinExistence type="predicted"/>
<keyword evidence="2" id="KW-1185">Reference proteome</keyword>
<organism evidence="1 2">
    <name type="scientific">Dentiradicibacter hellwigii</name>
    <dbReference type="NCBI Taxonomy" id="3149053"/>
    <lineage>
        <taxon>Bacteria</taxon>
        <taxon>Pseudomonadati</taxon>
        <taxon>Pseudomonadota</taxon>
        <taxon>Betaproteobacteria</taxon>
        <taxon>Rhodocyclales</taxon>
        <taxon>Rhodocyclaceae</taxon>
        <taxon>Dentiradicibacter</taxon>
    </lineage>
</organism>
<name>A0ABV4UBB1_9RHOO</name>
<evidence type="ECO:0000313" key="2">
    <source>
        <dbReference type="Proteomes" id="UP001574673"/>
    </source>
</evidence>
<protein>
    <submittedName>
        <fullName evidence="1">Uncharacterized protein</fullName>
    </submittedName>
</protein>
<reference evidence="2" key="1">
    <citation type="submission" date="2024-06" db="EMBL/GenBank/DDBJ databases">
        <title>Radixoralia hellwigii gen. nov., sp nov., isolated from a root canal in the human oral cavity.</title>
        <authorList>
            <person name="Bartsch S."/>
            <person name="Wittmer A."/>
            <person name="Schulz A.-K."/>
            <person name="Neumann-Schaal M."/>
            <person name="Wolf J."/>
            <person name="Gronow S."/>
            <person name="Tennert C."/>
            <person name="Haecker G."/>
            <person name="Cieplik F."/>
            <person name="Al-Ahmad A."/>
        </authorList>
    </citation>
    <scope>NUCLEOTIDE SEQUENCE [LARGE SCALE GENOMIC DNA]</scope>
    <source>
        <strain evidence="2">Wk13</strain>
    </source>
</reference>